<dbReference type="GO" id="GO:0016020">
    <property type="term" value="C:membrane"/>
    <property type="evidence" value="ECO:0007669"/>
    <property type="project" value="UniProtKB-SubCell"/>
</dbReference>
<reference evidence="6 7" key="1">
    <citation type="submission" date="2015-06" db="EMBL/GenBank/DDBJ databases">
        <title>Genome sequencing of Cronobacter sp. strain DJ34 isolated from petroleum contaminated sludge of Duliajan Oil Fields, Assam, India.</title>
        <authorList>
            <person name="Pal S."/>
            <person name="Banerjee T.D."/>
            <person name="Roy A."/>
            <person name="Sar P."/>
            <person name="Kazy S.K."/>
        </authorList>
    </citation>
    <scope>NUCLEOTIDE SEQUENCE [LARGE SCALE GENOMIC DNA]</scope>
    <source>
        <strain evidence="6 7">DJ34</strain>
    </source>
</reference>
<dbReference type="AlphaFoldDB" id="A0A0J8YAI8"/>
<keyword evidence="4" id="KW-1133">Transmembrane helix</keyword>
<comment type="subcellular location">
    <subcellularLocation>
        <location evidence="1">Membrane</location>
        <topology evidence="1">Single-pass membrane protein</topology>
    </subcellularLocation>
</comment>
<evidence type="ECO:0008006" key="8">
    <source>
        <dbReference type="Google" id="ProtNLM"/>
    </source>
</evidence>
<evidence type="ECO:0000256" key="5">
    <source>
        <dbReference type="ARBA" id="ARBA00023136"/>
    </source>
</evidence>
<evidence type="ECO:0000313" key="6">
    <source>
        <dbReference type="EMBL" id="KMV34474.1"/>
    </source>
</evidence>
<proteinExistence type="predicted"/>
<dbReference type="OrthoDB" id="7059546at2"/>
<dbReference type="EMBL" id="LFEJ01000014">
    <property type="protein sequence ID" value="KMV34474.1"/>
    <property type="molecule type" value="Genomic_DNA"/>
</dbReference>
<dbReference type="InterPro" id="IPR016419">
    <property type="entry name" value="Prepilin_Pept-dep_B_prd"/>
</dbReference>
<dbReference type="PANTHER" id="PTHR39583">
    <property type="entry name" value="TYPE II SECRETION SYSTEM PROTEIN J-RELATED"/>
    <property type="match status" value="1"/>
</dbReference>
<dbReference type="InterPro" id="IPR012902">
    <property type="entry name" value="N_methyl_site"/>
</dbReference>
<sequence>MSVKIKGFSLLETLIALGISSALLLGAVRMLPALHLGVLRQTQQAAMQEELWQLAFAVGKQLQRAGYCHGDCAGEPLKIAANGQCVILQWDANSNGRWESSSVDSEQTGYRLRDKSLETQRGATQCDGKGWEKMTDPQKMRFDAFTVQRQARSGLPPLLIIRFAVTPPDQGGSLVNIEHSVVGYNL</sequence>
<dbReference type="RefSeq" id="WP_048887910.1">
    <property type="nucleotide sequence ID" value="NZ_LFEJ01000014.1"/>
</dbReference>
<organism evidence="6 7">
    <name type="scientific">Franconibacter pulveris</name>
    <dbReference type="NCBI Taxonomy" id="435910"/>
    <lineage>
        <taxon>Bacteria</taxon>
        <taxon>Pseudomonadati</taxon>
        <taxon>Pseudomonadota</taxon>
        <taxon>Gammaproteobacteria</taxon>
        <taxon>Enterobacterales</taxon>
        <taxon>Enterobacteriaceae</taxon>
        <taxon>Franconibacter</taxon>
    </lineage>
</organism>
<dbReference type="PATRIC" id="fig|1656095.3.peg.1016"/>
<name>A0A0J8YAI8_9ENTR</name>
<evidence type="ECO:0000256" key="2">
    <source>
        <dbReference type="ARBA" id="ARBA00022481"/>
    </source>
</evidence>
<dbReference type="STRING" id="1121863.GCA_000621185_02449"/>
<evidence type="ECO:0000256" key="3">
    <source>
        <dbReference type="ARBA" id="ARBA00022692"/>
    </source>
</evidence>
<dbReference type="Proteomes" id="UP000037315">
    <property type="component" value="Unassembled WGS sequence"/>
</dbReference>
<dbReference type="PANTHER" id="PTHR39583:SF3">
    <property type="entry name" value="PREPILIN PEPTIDASE-DEPENDENT PROTEIN B"/>
    <property type="match status" value="1"/>
</dbReference>
<keyword evidence="2" id="KW-0488">Methylation</keyword>
<protein>
    <recommendedName>
        <fullName evidence="8">N-terminal cleavage protein</fullName>
    </recommendedName>
</protein>
<keyword evidence="7" id="KW-1185">Reference proteome</keyword>
<evidence type="ECO:0000256" key="4">
    <source>
        <dbReference type="ARBA" id="ARBA00022989"/>
    </source>
</evidence>
<dbReference type="GO" id="GO:0015628">
    <property type="term" value="P:protein secretion by the type II secretion system"/>
    <property type="evidence" value="ECO:0007669"/>
    <property type="project" value="TreeGrafter"/>
</dbReference>
<dbReference type="NCBIfam" id="TIGR02532">
    <property type="entry name" value="IV_pilin_GFxxxE"/>
    <property type="match status" value="1"/>
</dbReference>
<keyword evidence="3" id="KW-0812">Transmembrane</keyword>
<keyword evidence="5" id="KW-0472">Membrane</keyword>
<comment type="caution">
    <text evidence="6">The sequence shown here is derived from an EMBL/GenBank/DDBJ whole genome shotgun (WGS) entry which is preliminary data.</text>
</comment>
<dbReference type="PIRSF" id="PIRSF004525">
    <property type="entry name" value="Pilin_peptidase-dep_B_prd"/>
    <property type="match status" value="1"/>
</dbReference>
<dbReference type="NCBIfam" id="NF007848">
    <property type="entry name" value="PRK10557.1"/>
    <property type="match status" value="1"/>
</dbReference>
<gene>
    <name evidence="6" type="ORF">ACH50_09975</name>
</gene>
<evidence type="ECO:0000256" key="1">
    <source>
        <dbReference type="ARBA" id="ARBA00004167"/>
    </source>
</evidence>
<evidence type="ECO:0000313" key="7">
    <source>
        <dbReference type="Proteomes" id="UP000037315"/>
    </source>
</evidence>
<accession>A0A0J8YAI8</accession>
<dbReference type="Pfam" id="PF07963">
    <property type="entry name" value="N_methyl"/>
    <property type="match status" value="1"/>
</dbReference>
<dbReference type="InterPro" id="IPR051621">
    <property type="entry name" value="T2SS_protein_J"/>
</dbReference>
<dbReference type="PROSITE" id="PS00409">
    <property type="entry name" value="PROKAR_NTER_METHYL"/>
    <property type="match status" value="1"/>
</dbReference>